<dbReference type="InterPro" id="IPR048020">
    <property type="entry name" value="Transpos_IS3"/>
</dbReference>
<evidence type="ECO:0000313" key="2">
    <source>
        <dbReference type="EMBL" id="NGZ45515.1"/>
    </source>
</evidence>
<dbReference type="PANTHER" id="PTHR46889:SF5">
    <property type="entry name" value="INTEGRASE PROTEIN"/>
    <property type="match status" value="1"/>
</dbReference>
<sequence length="280" mass="32237">MSVKAIQKGQKVALVVHKLGKVRASFYKQRRLVFISKQINEPILTELVLEQRKKMPRLGGKKLHYLLTPSLKENKLFLGRDRFFDWLRKWELLVKPKKCFTKTTNSFHRFYKHGNLIKGLIPTEADQIWVSDITYIRKQKGFCYLALITDAYSRKIIGYDLSDSLDLTGCLNALKMATKHRIGMNTIHHSDRGIQYCSNQYVQLVEKHGIKVSMGEAGNCYDNALAERVNGILKNEFNLDATYKNLKTAQKAVSQAIKTYNESRPHLALKMKKPVDLYAA</sequence>
<comment type="caution">
    <text evidence="2">The sequence shown here is derived from an EMBL/GenBank/DDBJ whole genome shotgun (WGS) entry which is preliminary data.</text>
</comment>
<dbReference type="InterPro" id="IPR012337">
    <property type="entry name" value="RNaseH-like_sf"/>
</dbReference>
<reference evidence="2 3" key="1">
    <citation type="submission" date="2019-02" db="EMBL/GenBank/DDBJ databases">
        <title>Genome of a new Bacteroidetes strain.</title>
        <authorList>
            <person name="Pitt A."/>
        </authorList>
    </citation>
    <scope>NUCLEOTIDE SEQUENCE [LARGE SCALE GENOMIC DNA]</scope>
    <source>
        <strain evidence="2 3">50C-KIRBA</strain>
    </source>
</reference>
<evidence type="ECO:0000259" key="1">
    <source>
        <dbReference type="PROSITE" id="PS50994"/>
    </source>
</evidence>
<dbReference type="PROSITE" id="PS50994">
    <property type="entry name" value="INTEGRASE"/>
    <property type="match status" value="1"/>
</dbReference>
<dbReference type="InterPro" id="IPR001584">
    <property type="entry name" value="Integrase_cat-core"/>
</dbReference>
<evidence type="ECO:0000313" key="3">
    <source>
        <dbReference type="Proteomes" id="UP001318301"/>
    </source>
</evidence>
<proteinExistence type="predicted"/>
<keyword evidence="3" id="KW-1185">Reference proteome</keyword>
<dbReference type="SUPFAM" id="SSF53098">
    <property type="entry name" value="Ribonuclease H-like"/>
    <property type="match status" value="1"/>
</dbReference>
<dbReference type="Gene3D" id="3.30.420.10">
    <property type="entry name" value="Ribonuclease H-like superfamily/Ribonuclease H"/>
    <property type="match status" value="1"/>
</dbReference>
<dbReference type="EMBL" id="SEWW01000023">
    <property type="protein sequence ID" value="NGZ45515.1"/>
    <property type="molecule type" value="Genomic_DNA"/>
</dbReference>
<dbReference type="NCBIfam" id="NF033516">
    <property type="entry name" value="transpos_IS3"/>
    <property type="match status" value="1"/>
</dbReference>
<accession>A0ABX0EZN4</accession>
<dbReference type="PANTHER" id="PTHR46889">
    <property type="entry name" value="TRANSPOSASE INSF FOR INSERTION SEQUENCE IS3B-RELATED"/>
    <property type="match status" value="1"/>
</dbReference>
<organism evidence="2 3">
    <name type="scientific">Aquirufa beregesia</name>
    <dbReference type="NCBI Taxonomy" id="2516556"/>
    <lineage>
        <taxon>Bacteria</taxon>
        <taxon>Pseudomonadati</taxon>
        <taxon>Bacteroidota</taxon>
        <taxon>Cytophagia</taxon>
        <taxon>Cytophagales</taxon>
        <taxon>Flectobacillaceae</taxon>
        <taxon>Aquirufa</taxon>
    </lineage>
</organism>
<protein>
    <submittedName>
        <fullName evidence="2">IS3 family transposase</fullName>
    </submittedName>
</protein>
<dbReference type="InterPro" id="IPR036397">
    <property type="entry name" value="RNaseH_sf"/>
</dbReference>
<dbReference type="InterPro" id="IPR050900">
    <property type="entry name" value="Transposase_IS3/IS150/IS904"/>
</dbReference>
<name>A0ABX0EZN4_9BACT</name>
<gene>
    <name evidence="2" type="ORF">EWU23_13615</name>
</gene>
<dbReference type="Pfam" id="PF00665">
    <property type="entry name" value="rve"/>
    <property type="match status" value="1"/>
</dbReference>
<feature type="domain" description="Integrase catalytic" evidence="1">
    <location>
        <begin position="118"/>
        <end position="280"/>
    </location>
</feature>
<dbReference type="Proteomes" id="UP001318301">
    <property type="component" value="Unassembled WGS sequence"/>
</dbReference>